<evidence type="ECO:0000256" key="4">
    <source>
        <dbReference type="ARBA" id="ARBA00022777"/>
    </source>
</evidence>
<dbReference type="Pfam" id="PF00069">
    <property type="entry name" value="Pkinase"/>
    <property type="match status" value="1"/>
</dbReference>
<feature type="region of interest" description="Disordered" evidence="8">
    <location>
        <begin position="380"/>
        <end position="425"/>
    </location>
</feature>
<keyword evidence="4 10" id="KW-0418">Kinase</keyword>
<dbReference type="InterPro" id="IPR008271">
    <property type="entry name" value="Ser/Thr_kinase_AS"/>
</dbReference>
<sequence length="425" mass="47729">MGFAGNIGKYQLSRTIGEGTFAKVKLAINGDNGQHVAIKIIDKHMIMENNLKTMKLLHHPNIVRIYEVIGSKTKVYIVMEYVSGGQLTDKLAYVKRLEEWEARKIFQQLIDAVDYCHSRGVYHRDLKPENLLLDGKGNIKVSDFGLSALRKPGDLLSTACGSPSYVAPELLVNKGYEGAAADVWSCGVILFELLAGFLPFDDRNLMSLYRKISRGEYTCPEWFTEKQKKLLERILESNPGKRITIQELIETDWFQKDYEPTCGYELDESVNLDDVHAAFDAVEDDDKQKTRLGSQHTINETIKKIKAAANDVSLSVERMNNSKVKMIPKQKMTRCARSYFDLSAEVIEVAPAHCVVEISKSAGELSVYKEFCKSLSSLLTESSDSSSDTQEENKATQSSQHIQGPERSEQNADKDNTNQRGYSSS</sequence>
<dbReference type="Gene3D" id="3.30.310.80">
    <property type="entry name" value="Kinase associated domain 1, KA1"/>
    <property type="match status" value="1"/>
</dbReference>
<dbReference type="SMART" id="SM00220">
    <property type="entry name" value="S_TKc"/>
    <property type="match status" value="1"/>
</dbReference>
<dbReference type="EMBL" id="JBAMMX010000003">
    <property type="protein sequence ID" value="KAK6944251.1"/>
    <property type="molecule type" value="Genomic_DNA"/>
</dbReference>
<evidence type="ECO:0000313" key="10">
    <source>
        <dbReference type="EMBL" id="KAK6944251.1"/>
    </source>
</evidence>
<proteinExistence type="inferred from homology"/>
<evidence type="ECO:0000256" key="6">
    <source>
        <dbReference type="PROSITE-ProRule" id="PRU10141"/>
    </source>
</evidence>
<dbReference type="PROSITE" id="PS50011">
    <property type="entry name" value="PROTEIN_KINASE_DOM"/>
    <property type="match status" value="1"/>
</dbReference>
<evidence type="ECO:0000313" key="11">
    <source>
        <dbReference type="Proteomes" id="UP001370490"/>
    </source>
</evidence>
<evidence type="ECO:0000256" key="8">
    <source>
        <dbReference type="SAM" id="MobiDB-lite"/>
    </source>
</evidence>
<name>A0AAN8ZNG5_9MAGN</name>
<evidence type="ECO:0000256" key="3">
    <source>
        <dbReference type="ARBA" id="ARBA00022741"/>
    </source>
</evidence>
<evidence type="ECO:0000256" key="7">
    <source>
        <dbReference type="RuleBase" id="RU000304"/>
    </source>
</evidence>
<keyword evidence="3 6" id="KW-0547">Nucleotide-binding</keyword>
<keyword evidence="1 7" id="KW-0723">Serine/threonine-protein kinase</keyword>
<keyword evidence="11" id="KW-1185">Reference proteome</keyword>
<evidence type="ECO:0000256" key="2">
    <source>
        <dbReference type="ARBA" id="ARBA00022679"/>
    </source>
</evidence>
<dbReference type="PROSITE" id="PS00108">
    <property type="entry name" value="PROTEIN_KINASE_ST"/>
    <property type="match status" value="1"/>
</dbReference>
<dbReference type="Gene3D" id="3.30.200.20">
    <property type="entry name" value="Phosphorylase Kinase, domain 1"/>
    <property type="match status" value="1"/>
</dbReference>
<dbReference type="FunFam" id="3.30.200.20:FF:000003">
    <property type="entry name" value="Non-specific serine/threonine protein kinase"/>
    <property type="match status" value="1"/>
</dbReference>
<feature type="compositionally biased region" description="Basic and acidic residues" evidence="8">
    <location>
        <begin position="404"/>
        <end position="417"/>
    </location>
</feature>
<accession>A0AAN8ZNG5</accession>
<dbReference type="Proteomes" id="UP001370490">
    <property type="component" value="Unassembled WGS sequence"/>
</dbReference>
<dbReference type="GO" id="GO:0005524">
    <property type="term" value="F:ATP binding"/>
    <property type="evidence" value="ECO:0007669"/>
    <property type="project" value="UniProtKB-UniRule"/>
</dbReference>
<dbReference type="PANTHER" id="PTHR43895:SF65">
    <property type="entry name" value="CBL-INTERACTING PROTEIN KINASE 21"/>
    <property type="match status" value="1"/>
</dbReference>
<dbReference type="GO" id="GO:0007165">
    <property type="term" value="P:signal transduction"/>
    <property type="evidence" value="ECO:0007669"/>
    <property type="project" value="TreeGrafter"/>
</dbReference>
<dbReference type="GO" id="GO:0004674">
    <property type="term" value="F:protein serine/threonine kinase activity"/>
    <property type="evidence" value="ECO:0007669"/>
    <property type="project" value="UniProtKB-KW"/>
</dbReference>
<keyword evidence="2" id="KW-0808">Transferase</keyword>
<comment type="caution">
    <text evidence="10">The sequence shown here is derived from an EMBL/GenBank/DDBJ whole genome shotgun (WGS) entry which is preliminary data.</text>
</comment>
<reference evidence="10 11" key="1">
    <citation type="submission" date="2023-12" db="EMBL/GenBank/DDBJ databases">
        <title>A high-quality genome assembly for Dillenia turbinata (Dilleniales).</title>
        <authorList>
            <person name="Chanderbali A."/>
        </authorList>
    </citation>
    <scope>NUCLEOTIDE SEQUENCE [LARGE SCALE GENOMIC DNA]</scope>
    <source>
        <strain evidence="10">LSX21</strain>
        <tissue evidence="10">Leaf</tissue>
    </source>
</reference>
<dbReference type="InterPro" id="IPR017441">
    <property type="entry name" value="Protein_kinase_ATP_BS"/>
</dbReference>
<dbReference type="SUPFAM" id="SSF56112">
    <property type="entry name" value="Protein kinase-like (PK-like)"/>
    <property type="match status" value="1"/>
</dbReference>
<dbReference type="PANTHER" id="PTHR43895">
    <property type="entry name" value="CALCIUM/CALMODULIN-DEPENDENT PROTEIN KINASE KINASE-RELATED"/>
    <property type="match status" value="1"/>
</dbReference>
<evidence type="ECO:0000259" key="9">
    <source>
        <dbReference type="PROSITE" id="PS50011"/>
    </source>
</evidence>
<dbReference type="FunFam" id="1.10.510.10:FF:000279">
    <property type="entry name" value="Non-specific serine/threonine protein kinase"/>
    <property type="match status" value="1"/>
</dbReference>
<dbReference type="InterPro" id="IPR000719">
    <property type="entry name" value="Prot_kinase_dom"/>
</dbReference>
<dbReference type="CDD" id="cd12195">
    <property type="entry name" value="CIPK_C"/>
    <property type="match status" value="1"/>
</dbReference>
<dbReference type="InterPro" id="IPR011009">
    <property type="entry name" value="Kinase-like_dom_sf"/>
</dbReference>
<comment type="similarity">
    <text evidence="7">Belongs to the protein kinase superfamily.</text>
</comment>
<organism evidence="10 11">
    <name type="scientific">Dillenia turbinata</name>
    <dbReference type="NCBI Taxonomy" id="194707"/>
    <lineage>
        <taxon>Eukaryota</taxon>
        <taxon>Viridiplantae</taxon>
        <taxon>Streptophyta</taxon>
        <taxon>Embryophyta</taxon>
        <taxon>Tracheophyta</taxon>
        <taxon>Spermatophyta</taxon>
        <taxon>Magnoliopsida</taxon>
        <taxon>eudicotyledons</taxon>
        <taxon>Gunneridae</taxon>
        <taxon>Pentapetalae</taxon>
        <taxon>Dilleniales</taxon>
        <taxon>Dilleniaceae</taxon>
        <taxon>Dillenia</taxon>
    </lineage>
</organism>
<feature type="domain" description="Protein kinase" evidence="9">
    <location>
        <begin position="10"/>
        <end position="254"/>
    </location>
</feature>
<dbReference type="PROSITE" id="PS00107">
    <property type="entry name" value="PROTEIN_KINASE_ATP"/>
    <property type="match status" value="1"/>
</dbReference>
<protein>
    <submittedName>
        <fullName evidence="10">Protein kinase domain</fullName>
    </submittedName>
</protein>
<keyword evidence="5 6" id="KW-0067">ATP-binding</keyword>
<dbReference type="AlphaFoldDB" id="A0AAN8ZNG5"/>
<evidence type="ECO:0000256" key="1">
    <source>
        <dbReference type="ARBA" id="ARBA00022527"/>
    </source>
</evidence>
<evidence type="ECO:0000256" key="5">
    <source>
        <dbReference type="ARBA" id="ARBA00022840"/>
    </source>
</evidence>
<dbReference type="Gene3D" id="1.10.510.10">
    <property type="entry name" value="Transferase(Phosphotransferase) domain 1"/>
    <property type="match status" value="1"/>
</dbReference>
<gene>
    <name evidence="10" type="ORF">RJ641_025353</name>
</gene>
<feature type="binding site" evidence="6">
    <location>
        <position position="39"/>
    </location>
    <ligand>
        <name>ATP</name>
        <dbReference type="ChEBI" id="CHEBI:30616"/>
    </ligand>
</feature>